<dbReference type="Proteomes" id="UP000183995">
    <property type="component" value="Unassembled WGS sequence"/>
</dbReference>
<dbReference type="InterPro" id="IPR020013">
    <property type="entry name" value="Flagellar_FlgE/F/G"/>
</dbReference>
<dbReference type="InterPro" id="IPR053967">
    <property type="entry name" value="LlgE_F_G-like_D1"/>
</dbReference>
<evidence type="ECO:0000256" key="2">
    <source>
        <dbReference type="RuleBase" id="RU362116"/>
    </source>
</evidence>
<dbReference type="OrthoDB" id="9804559at2"/>
<keyword evidence="6" id="KW-0969">Cilium</keyword>
<dbReference type="GO" id="GO:0071978">
    <property type="term" value="P:bacterial-type flagellum-dependent swarming motility"/>
    <property type="evidence" value="ECO:0007669"/>
    <property type="project" value="TreeGrafter"/>
</dbReference>
<evidence type="ECO:0000256" key="1">
    <source>
        <dbReference type="ARBA" id="ARBA00009677"/>
    </source>
</evidence>
<evidence type="ECO:0000313" key="6">
    <source>
        <dbReference type="EMBL" id="SHH83261.1"/>
    </source>
</evidence>
<keyword evidence="2" id="KW-0975">Bacterial flagellum</keyword>
<comment type="subcellular location">
    <subcellularLocation>
        <location evidence="2">Bacterial flagellum basal body</location>
    </subcellularLocation>
</comment>
<evidence type="ECO:0000313" key="7">
    <source>
        <dbReference type="Proteomes" id="UP000183995"/>
    </source>
</evidence>
<dbReference type="Pfam" id="PF00460">
    <property type="entry name" value="Flg_bb_rod"/>
    <property type="match status" value="1"/>
</dbReference>
<evidence type="ECO:0000259" key="5">
    <source>
        <dbReference type="Pfam" id="PF22692"/>
    </source>
</evidence>
<dbReference type="SUPFAM" id="SSF117143">
    <property type="entry name" value="Flagellar hook protein flgE"/>
    <property type="match status" value="1"/>
</dbReference>
<accession>A0A1M5W710</accession>
<dbReference type="InterPro" id="IPR001444">
    <property type="entry name" value="Flag_bb_rod_N"/>
</dbReference>
<dbReference type="AlphaFoldDB" id="A0A1M5W710"/>
<organism evidence="6 7">
    <name type="scientific">Sporobacter termitidis DSM 10068</name>
    <dbReference type="NCBI Taxonomy" id="1123282"/>
    <lineage>
        <taxon>Bacteria</taxon>
        <taxon>Bacillati</taxon>
        <taxon>Bacillota</taxon>
        <taxon>Clostridia</taxon>
        <taxon>Eubacteriales</taxon>
        <taxon>Oscillospiraceae</taxon>
        <taxon>Sporobacter</taxon>
    </lineage>
</organism>
<dbReference type="GO" id="GO:0030694">
    <property type="term" value="C:bacterial-type flagellum basal body, rod"/>
    <property type="evidence" value="ECO:0007669"/>
    <property type="project" value="InterPro"/>
</dbReference>
<dbReference type="Pfam" id="PF22692">
    <property type="entry name" value="LlgE_F_G_D1"/>
    <property type="match status" value="1"/>
</dbReference>
<dbReference type="PANTHER" id="PTHR30435:SF19">
    <property type="entry name" value="FLAGELLAR BASAL-BODY ROD PROTEIN FLGG"/>
    <property type="match status" value="1"/>
</dbReference>
<evidence type="ECO:0000259" key="4">
    <source>
        <dbReference type="Pfam" id="PF06429"/>
    </source>
</evidence>
<dbReference type="InterPro" id="IPR019776">
    <property type="entry name" value="Flagellar_basal_body_rod_CS"/>
</dbReference>
<sequence length="253" mass="26432">MQSLYTAASGLSAQQTRLDTISANIANVNTPGYKSTRTDFKDALYTTMIDPVLADSAANNLLAGSGVLLGATNINMSEGTVSQTDLPLDFAIQGGGFFQVQADNGEILYTRSGAFNATIIDGGNYLVTPEGYFVLDADGNRITLPDNISSAQVSADGTITADGQSYGAIGLVSFQNPNGLSPAGNSCFRVTANSGQPVQDLTSGVTQGSLERSNVDLSEELTLLIRAQRAYSMASRALTTTDDMMGLADTMHS</sequence>
<gene>
    <name evidence="6" type="ORF">SAMN02745823_01099</name>
</gene>
<proteinExistence type="inferred from homology"/>
<dbReference type="NCBIfam" id="TIGR03506">
    <property type="entry name" value="FlgEFG_subfam"/>
    <property type="match status" value="2"/>
</dbReference>
<comment type="similarity">
    <text evidence="1 2">Belongs to the flagella basal body rod proteins family.</text>
</comment>
<feature type="domain" description="Flagellar hook protein FlgE/F/G-like D1" evidence="5">
    <location>
        <begin position="91"/>
        <end position="161"/>
    </location>
</feature>
<dbReference type="InterPro" id="IPR037925">
    <property type="entry name" value="FlgE/F/G-like"/>
</dbReference>
<keyword evidence="6" id="KW-0966">Cell projection</keyword>
<reference evidence="6 7" key="1">
    <citation type="submission" date="2016-11" db="EMBL/GenBank/DDBJ databases">
        <authorList>
            <person name="Jaros S."/>
            <person name="Januszkiewicz K."/>
            <person name="Wedrychowicz H."/>
        </authorList>
    </citation>
    <scope>NUCLEOTIDE SEQUENCE [LARGE SCALE GENOMIC DNA]</scope>
    <source>
        <strain evidence="6 7">DSM 10068</strain>
    </source>
</reference>
<feature type="domain" description="Flagellar basal body rod protein N-terminal" evidence="3">
    <location>
        <begin position="4"/>
        <end position="34"/>
    </location>
</feature>
<keyword evidence="6" id="KW-0282">Flagellum</keyword>
<dbReference type="PROSITE" id="PS00588">
    <property type="entry name" value="FLAGELLA_BB_ROD"/>
    <property type="match status" value="1"/>
</dbReference>
<keyword evidence="7" id="KW-1185">Reference proteome</keyword>
<dbReference type="PANTHER" id="PTHR30435">
    <property type="entry name" value="FLAGELLAR PROTEIN"/>
    <property type="match status" value="1"/>
</dbReference>
<protein>
    <submittedName>
        <fullName evidence="6">Flagellar basal-body rod protein FlgG</fullName>
    </submittedName>
</protein>
<dbReference type="InterPro" id="IPR012836">
    <property type="entry name" value="FlgF"/>
</dbReference>
<dbReference type="NCBIfam" id="TIGR02490">
    <property type="entry name" value="flgF"/>
    <property type="match status" value="1"/>
</dbReference>
<dbReference type="Pfam" id="PF06429">
    <property type="entry name" value="Flg_bbr_C"/>
    <property type="match status" value="1"/>
</dbReference>
<dbReference type="EMBL" id="FQXV01000003">
    <property type="protein sequence ID" value="SHH83261.1"/>
    <property type="molecule type" value="Genomic_DNA"/>
</dbReference>
<dbReference type="STRING" id="1123282.SAMN02745823_01099"/>
<dbReference type="InterPro" id="IPR010930">
    <property type="entry name" value="Flg_bb/hook_C_dom"/>
</dbReference>
<feature type="domain" description="Flagellar basal-body/hook protein C-terminal" evidence="4">
    <location>
        <begin position="207"/>
        <end position="246"/>
    </location>
</feature>
<name>A0A1M5W710_9FIRM</name>
<evidence type="ECO:0000259" key="3">
    <source>
        <dbReference type="Pfam" id="PF00460"/>
    </source>
</evidence>
<dbReference type="RefSeq" id="WP_073076658.1">
    <property type="nucleotide sequence ID" value="NZ_FQXV01000003.1"/>
</dbReference>